<protein>
    <submittedName>
        <fullName evidence="1">Uncharacterized protein</fullName>
    </submittedName>
</protein>
<gene>
    <name evidence="1" type="ORF">HanXRQr2_Chr04g0176101</name>
</gene>
<reference evidence="1" key="1">
    <citation type="journal article" date="2017" name="Nature">
        <title>The sunflower genome provides insights into oil metabolism, flowering and Asterid evolution.</title>
        <authorList>
            <person name="Badouin H."/>
            <person name="Gouzy J."/>
            <person name="Grassa C.J."/>
            <person name="Murat F."/>
            <person name="Staton S.E."/>
            <person name="Cottret L."/>
            <person name="Lelandais-Briere C."/>
            <person name="Owens G.L."/>
            <person name="Carrere S."/>
            <person name="Mayjonade B."/>
            <person name="Legrand L."/>
            <person name="Gill N."/>
            <person name="Kane N.C."/>
            <person name="Bowers J.E."/>
            <person name="Hubner S."/>
            <person name="Bellec A."/>
            <person name="Berard A."/>
            <person name="Berges H."/>
            <person name="Blanchet N."/>
            <person name="Boniface M.C."/>
            <person name="Brunel D."/>
            <person name="Catrice O."/>
            <person name="Chaidir N."/>
            <person name="Claudel C."/>
            <person name="Donnadieu C."/>
            <person name="Faraut T."/>
            <person name="Fievet G."/>
            <person name="Helmstetter N."/>
            <person name="King M."/>
            <person name="Knapp S.J."/>
            <person name="Lai Z."/>
            <person name="Le Paslier M.C."/>
            <person name="Lippi Y."/>
            <person name="Lorenzon L."/>
            <person name="Mandel J.R."/>
            <person name="Marage G."/>
            <person name="Marchand G."/>
            <person name="Marquand E."/>
            <person name="Bret-Mestries E."/>
            <person name="Morien E."/>
            <person name="Nambeesan S."/>
            <person name="Nguyen T."/>
            <person name="Pegot-Espagnet P."/>
            <person name="Pouilly N."/>
            <person name="Raftis F."/>
            <person name="Sallet E."/>
            <person name="Schiex T."/>
            <person name="Thomas J."/>
            <person name="Vandecasteele C."/>
            <person name="Vares D."/>
            <person name="Vear F."/>
            <person name="Vautrin S."/>
            <person name="Crespi M."/>
            <person name="Mangin B."/>
            <person name="Burke J.M."/>
            <person name="Salse J."/>
            <person name="Munos S."/>
            <person name="Vincourt P."/>
            <person name="Rieseberg L.H."/>
            <person name="Langlade N.B."/>
        </authorList>
    </citation>
    <scope>NUCLEOTIDE SEQUENCE</scope>
    <source>
        <tissue evidence="1">Leaves</tissue>
    </source>
</reference>
<keyword evidence="2" id="KW-1185">Reference proteome</keyword>
<dbReference type="AlphaFoldDB" id="A0A9K3J8X8"/>
<dbReference type="Proteomes" id="UP000215914">
    <property type="component" value="Unassembled WGS sequence"/>
</dbReference>
<reference evidence="1" key="2">
    <citation type="submission" date="2020-06" db="EMBL/GenBank/DDBJ databases">
        <title>Helianthus annuus Genome sequencing and assembly Release 2.</title>
        <authorList>
            <person name="Gouzy J."/>
            <person name="Langlade N."/>
            <person name="Munos S."/>
        </authorList>
    </citation>
    <scope>NUCLEOTIDE SEQUENCE</scope>
    <source>
        <tissue evidence="1">Leaves</tissue>
    </source>
</reference>
<comment type="caution">
    <text evidence="1">The sequence shown here is derived from an EMBL/GenBank/DDBJ whole genome shotgun (WGS) entry which is preliminary data.</text>
</comment>
<name>A0A9K3J8X8_HELAN</name>
<sequence>MSSWWFILERSMTGWLLEIWSTRLGFGLWKGGRTYRSGIIK</sequence>
<evidence type="ECO:0000313" key="1">
    <source>
        <dbReference type="EMBL" id="KAF5810984.1"/>
    </source>
</evidence>
<accession>A0A9K3J8X8</accession>
<organism evidence="1 2">
    <name type="scientific">Helianthus annuus</name>
    <name type="common">Common sunflower</name>
    <dbReference type="NCBI Taxonomy" id="4232"/>
    <lineage>
        <taxon>Eukaryota</taxon>
        <taxon>Viridiplantae</taxon>
        <taxon>Streptophyta</taxon>
        <taxon>Embryophyta</taxon>
        <taxon>Tracheophyta</taxon>
        <taxon>Spermatophyta</taxon>
        <taxon>Magnoliopsida</taxon>
        <taxon>eudicotyledons</taxon>
        <taxon>Gunneridae</taxon>
        <taxon>Pentapetalae</taxon>
        <taxon>asterids</taxon>
        <taxon>campanulids</taxon>
        <taxon>Asterales</taxon>
        <taxon>Asteraceae</taxon>
        <taxon>Asteroideae</taxon>
        <taxon>Heliantheae alliance</taxon>
        <taxon>Heliantheae</taxon>
        <taxon>Helianthus</taxon>
    </lineage>
</organism>
<dbReference type="Gramene" id="mRNA:HanXRQr2_Chr04g0176101">
    <property type="protein sequence ID" value="mRNA:HanXRQr2_Chr04g0176101"/>
    <property type="gene ID" value="HanXRQr2_Chr04g0176101"/>
</dbReference>
<dbReference type="EMBL" id="MNCJ02000319">
    <property type="protein sequence ID" value="KAF5810984.1"/>
    <property type="molecule type" value="Genomic_DNA"/>
</dbReference>
<evidence type="ECO:0000313" key="2">
    <source>
        <dbReference type="Proteomes" id="UP000215914"/>
    </source>
</evidence>
<proteinExistence type="predicted"/>